<dbReference type="GO" id="GO:0050897">
    <property type="term" value="F:cobalt ion binding"/>
    <property type="evidence" value="ECO:0007669"/>
    <property type="project" value="TreeGrafter"/>
</dbReference>
<keyword evidence="8" id="KW-0406">Ion transport</keyword>
<evidence type="ECO:0000256" key="3">
    <source>
        <dbReference type="ARBA" id="ARBA00022448"/>
    </source>
</evidence>
<dbReference type="GO" id="GO:0000287">
    <property type="term" value="F:magnesium ion binding"/>
    <property type="evidence" value="ECO:0007669"/>
    <property type="project" value="TreeGrafter"/>
</dbReference>
<dbReference type="RefSeq" id="WP_107828882.1">
    <property type="nucleotide sequence ID" value="NZ_CP160205.1"/>
</dbReference>
<dbReference type="FunFam" id="1.20.58.340:FF:000012">
    <property type="entry name" value="Magnesium transport protein CorA"/>
    <property type="match status" value="1"/>
</dbReference>
<keyword evidence="6 8" id="KW-1133">Transmembrane helix</keyword>
<keyword evidence="10" id="KW-1185">Reference proteome</keyword>
<evidence type="ECO:0000256" key="4">
    <source>
        <dbReference type="ARBA" id="ARBA00022475"/>
    </source>
</evidence>
<proteinExistence type="inferred from homology"/>
<dbReference type="GO" id="GO:0015095">
    <property type="term" value="F:magnesium ion transmembrane transporter activity"/>
    <property type="evidence" value="ECO:0007669"/>
    <property type="project" value="UniProtKB-UniRule"/>
</dbReference>
<feature type="transmembrane region" description="Helical" evidence="8">
    <location>
        <begin position="303"/>
        <end position="323"/>
    </location>
</feature>
<evidence type="ECO:0000256" key="7">
    <source>
        <dbReference type="ARBA" id="ARBA00023136"/>
    </source>
</evidence>
<dbReference type="InterPro" id="IPR002523">
    <property type="entry name" value="MgTranspt_CorA/ZnTranspt_ZntB"/>
</dbReference>
<dbReference type="Proteomes" id="UP000244168">
    <property type="component" value="Unassembled WGS sequence"/>
</dbReference>
<comment type="similarity">
    <text evidence="2 8">Belongs to the CorA metal ion transporter (MIT) (TC 1.A.35) family.</text>
</comment>
<dbReference type="Gene3D" id="1.20.58.340">
    <property type="entry name" value="Magnesium transport protein CorA, transmembrane region"/>
    <property type="match status" value="2"/>
</dbReference>
<dbReference type="GO" id="GO:0015087">
    <property type="term" value="F:cobalt ion transmembrane transporter activity"/>
    <property type="evidence" value="ECO:0007669"/>
    <property type="project" value="UniProtKB-UniRule"/>
</dbReference>
<keyword evidence="8" id="KW-0460">Magnesium</keyword>
<comment type="caution">
    <text evidence="9">The sequence shown here is derived from an EMBL/GenBank/DDBJ whole genome shotgun (WGS) entry which is preliminary data.</text>
</comment>
<dbReference type="OrthoDB" id="9803416at2"/>
<keyword evidence="7 8" id="KW-0472">Membrane</keyword>
<dbReference type="InterPro" id="IPR045863">
    <property type="entry name" value="CorA_TM1_TM2"/>
</dbReference>
<evidence type="ECO:0000256" key="6">
    <source>
        <dbReference type="ARBA" id="ARBA00022989"/>
    </source>
</evidence>
<keyword evidence="3 8" id="KW-0813">Transport</keyword>
<dbReference type="PANTHER" id="PTHR46494:SF1">
    <property type="entry name" value="CORA FAMILY METAL ION TRANSPORTER (EUROFUNG)"/>
    <property type="match status" value="1"/>
</dbReference>
<comment type="subcellular location">
    <subcellularLocation>
        <location evidence="1">Cell membrane</location>
        <topology evidence="1">Multi-pass membrane protein</topology>
    </subcellularLocation>
    <subcellularLocation>
        <location evidence="8">Membrane</location>
        <topology evidence="8">Multi-pass membrane protein</topology>
    </subcellularLocation>
</comment>
<dbReference type="Pfam" id="PF01544">
    <property type="entry name" value="CorA"/>
    <property type="match status" value="1"/>
</dbReference>
<evidence type="ECO:0000256" key="2">
    <source>
        <dbReference type="ARBA" id="ARBA00009765"/>
    </source>
</evidence>
<evidence type="ECO:0000256" key="8">
    <source>
        <dbReference type="RuleBase" id="RU362010"/>
    </source>
</evidence>
<dbReference type="InterPro" id="IPR004488">
    <property type="entry name" value="Mg/Co-transport_prot_CorA"/>
</dbReference>
<dbReference type="GO" id="GO:0005886">
    <property type="term" value="C:plasma membrane"/>
    <property type="evidence" value="ECO:0007669"/>
    <property type="project" value="UniProtKB-SubCell"/>
</dbReference>
<keyword evidence="4 8" id="KW-1003">Cell membrane</keyword>
<dbReference type="CDD" id="cd12828">
    <property type="entry name" value="TmCorA-like_1"/>
    <property type="match status" value="1"/>
</dbReference>
<dbReference type="NCBIfam" id="TIGR00383">
    <property type="entry name" value="corA"/>
    <property type="match status" value="1"/>
</dbReference>
<evidence type="ECO:0000256" key="1">
    <source>
        <dbReference type="ARBA" id="ARBA00004651"/>
    </source>
</evidence>
<protein>
    <recommendedName>
        <fullName evidence="8">Magnesium transport protein CorA</fullName>
    </recommendedName>
</protein>
<dbReference type="AlphaFoldDB" id="A0A2T5JA81"/>
<comment type="function">
    <text evidence="8">Mediates influx of magnesium ions.</text>
</comment>
<name>A0A2T5JA81_9SPHI</name>
<reference evidence="9 10" key="1">
    <citation type="submission" date="2018-04" db="EMBL/GenBank/DDBJ databases">
        <title>Genomic Encyclopedia of Archaeal and Bacterial Type Strains, Phase II (KMG-II): from individual species to whole genera.</title>
        <authorList>
            <person name="Goeker M."/>
        </authorList>
    </citation>
    <scope>NUCLEOTIDE SEQUENCE [LARGE SCALE GENOMIC DNA]</scope>
    <source>
        <strain evidence="9 10">DSM 26809</strain>
    </source>
</reference>
<gene>
    <name evidence="8" type="primary">corA</name>
    <name evidence="9" type="ORF">C8P68_104438</name>
</gene>
<feature type="transmembrane region" description="Helical" evidence="8">
    <location>
        <begin position="343"/>
        <end position="367"/>
    </location>
</feature>
<evidence type="ECO:0000256" key="5">
    <source>
        <dbReference type="ARBA" id="ARBA00022692"/>
    </source>
</evidence>
<dbReference type="Gene3D" id="3.30.460.20">
    <property type="entry name" value="CorA soluble domain-like"/>
    <property type="match status" value="1"/>
</dbReference>
<dbReference type="EMBL" id="QAOQ01000004">
    <property type="protein sequence ID" value="PTQ96944.1"/>
    <property type="molecule type" value="Genomic_DNA"/>
</dbReference>
<sequence>MTIPSIPRLRFKVNKRLGEVGDAPGMIRIADDALKPKISVFSYNEHEVQCAEGHDLAVILKQFEECKCHCHWIKINGLGDLQLIEEIGTHLNVDTLVLEDISSNHQRPKFEEYDEYVFAVSRIIFINKENEIVNSQFSAIVKKDLIITFEDDYSDRFDVIKTRLNAGKGAIRTAGPAYMLYALTDTIIDQYFVKLAHIGDSLDELEDKLYDKADKTIMYNAQHLKRSLIMMRRVAWPERDKVNDMIRSDSPLITPEVKNYLRDAYDHCIQIMDLIESYKEITSSVIDLYLSMVSNRMNEIMKVLTIISVIFIPLTFIAGIYGMNFSHQDEHGRTIPDNMPELYWPHGYVYALVLMFAIALVQVYVFWKKGWFNRL</sequence>
<dbReference type="PANTHER" id="PTHR46494">
    <property type="entry name" value="CORA FAMILY METAL ION TRANSPORTER (EUROFUNG)"/>
    <property type="match status" value="1"/>
</dbReference>
<dbReference type="SUPFAM" id="SSF144083">
    <property type="entry name" value="Magnesium transport protein CorA, transmembrane region"/>
    <property type="match status" value="1"/>
</dbReference>
<accession>A0A2T5JA81</accession>
<evidence type="ECO:0000313" key="9">
    <source>
        <dbReference type="EMBL" id="PTQ96944.1"/>
    </source>
</evidence>
<dbReference type="SUPFAM" id="SSF143865">
    <property type="entry name" value="CorA soluble domain-like"/>
    <property type="match status" value="1"/>
</dbReference>
<organism evidence="9 10">
    <name type="scientific">Mucilaginibacter yixingensis</name>
    <dbReference type="NCBI Taxonomy" id="1295612"/>
    <lineage>
        <taxon>Bacteria</taxon>
        <taxon>Pseudomonadati</taxon>
        <taxon>Bacteroidota</taxon>
        <taxon>Sphingobacteriia</taxon>
        <taxon>Sphingobacteriales</taxon>
        <taxon>Sphingobacteriaceae</taxon>
        <taxon>Mucilaginibacter</taxon>
    </lineage>
</organism>
<evidence type="ECO:0000313" key="10">
    <source>
        <dbReference type="Proteomes" id="UP000244168"/>
    </source>
</evidence>
<dbReference type="InterPro" id="IPR045861">
    <property type="entry name" value="CorA_cytoplasmic_dom"/>
</dbReference>
<keyword evidence="5 8" id="KW-0812">Transmembrane</keyword>